<evidence type="ECO:0000313" key="3">
    <source>
        <dbReference type="EMBL" id="OJA11064.1"/>
    </source>
</evidence>
<gene>
    <name evidence="3" type="ORF">AZE42_06930</name>
</gene>
<accession>A0A1J8QCK8</accession>
<evidence type="ECO:0000256" key="1">
    <source>
        <dbReference type="SAM" id="Phobius"/>
    </source>
</evidence>
<keyword evidence="4" id="KW-1185">Reference proteome</keyword>
<keyword evidence="1" id="KW-0472">Membrane</keyword>
<evidence type="ECO:0000313" key="4">
    <source>
        <dbReference type="Proteomes" id="UP000183567"/>
    </source>
</evidence>
<feature type="non-terminal residue" evidence="3">
    <location>
        <position position="249"/>
    </location>
</feature>
<dbReference type="Proteomes" id="UP000183567">
    <property type="component" value="Unassembled WGS sequence"/>
</dbReference>
<dbReference type="EMBL" id="LVVM01005254">
    <property type="protein sequence ID" value="OJA11064.1"/>
    <property type="molecule type" value="Genomic_DNA"/>
</dbReference>
<dbReference type="OrthoDB" id="3219854at2759"/>
<evidence type="ECO:0000259" key="2">
    <source>
        <dbReference type="Pfam" id="PF20153"/>
    </source>
</evidence>
<keyword evidence="1" id="KW-1133">Transmembrane helix</keyword>
<feature type="transmembrane region" description="Helical" evidence="1">
    <location>
        <begin position="227"/>
        <end position="248"/>
    </location>
</feature>
<dbReference type="Pfam" id="PF20153">
    <property type="entry name" value="DUF6535"/>
    <property type="match status" value="1"/>
</dbReference>
<feature type="transmembrane region" description="Helical" evidence="1">
    <location>
        <begin position="74"/>
        <end position="93"/>
    </location>
</feature>
<organism evidence="3 4">
    <name type="scientific">Rhizopogon vesiculosus</name>
    <dbReference type="NCBI Taxonomy" id="180088"/>
    <lineage>
        <taxon>Eukaryota</taxon>
        <taxon>Fungi</taxon>
        <taxon>Dikarya</taxon>
        <taxon>Basidiomycota</taxon>
        <taxon>Agaricomycotina</taxon>
        <taxon>Agaricomycetes</taxon>
        <taxon>Agaricomycetidae</taxon>
        <taxon>Boletales</taxon>
        <taxon>Suillineae</taxon>
        <taxon>Rhizopogonaceae</taxon>
        <taxon>Rhizopogon</taxon>
    </lineage>
</organism>
<dbReference type="InterPro" id="IPR045338">
    <property type="entry name" value="DUF6535"/>
</dbReference>
<keyword evidence="1" id="KW-0812">Transmembrane</keyword>
<feature type="transmembrane region" description="Helical" evidence="1">
    <location>
        <begin position="135"/>
        <end position="157"/>
    </location>
</feature>
<protein>
    <recommendedName>
        <fullName evidence="2">DUF6535 domain-containing protein</fullName>
    </recommendedName>
</protein>
<sequence length="249" mass="27197">MDPGPNANHTDANVTASNNSVVDLLQEIFDVLQTSTIAEERGKDAKTRFWAAYKKVSGEYDDDMLGRCNGNMDIVLIFAGLFSAANTAFIIAMQPNPVDTTNALLVQLIQITLNGPSAVQPMIISPSTGDSYSHFWTQALAYASLALSLLAAFGAVLGKQWLGYYKTNRYVRGSLEERCKMRHQKFQGLEKWCFEGVLETFPDLLKVSLFLFGLSLGAAMWSQQQTISVLIIASTACGALYYVVTAVAA</sequence>
<proteinExistence type="predicted"/>
<feature type="domain" description="DUF6535" evidence="2">
    <location>
        <begin position="50"/>
        <end position="222"/>
    </location>
</feature>
<comment type="caution">
    <text evidence="3">The sequence shown here is derived from an EMBL/GenBank/DDBJ whole genome shotgun (WGS) entry which is preliminary data.</text>
</comment>
<dbReference type="AlphaFoldDB" id="A0A1J8QCK8"/>
<reference evidence="3 4" key="1">
    <citation type="submission" date="2016-03" db="EMBL/GenBank/DDBJ databases">
        <title>Comparative genomics of the ectomycorrhizal sister species Rhizopogon vinicolor and Rhizopogon vesiculosus (Basidiomycota: Boletales) reveals a divergence of the mating type B locus.</title>
        <authorList>
            <person name="Mujic A.B."/>
            <person name="Kuo A."/>
            <person name="Tritt A."/>
            <person name="Lipzen A."/>
            <person name="Chen C."/>
            <person name="Johnson J."/>
            <person name="Sharma A."/>
            <person name="Barry K."/>
            <person name="Grigoriev I.V."/>
            <person name="Spatafora J.W."/>
        </authorList>
    </citation>
    <scope>NUCLEOTIDE SEQUENCE [LARGE SCALE GENOMIC DNA]</scope>
    <source>
        <strain evidence="3 4">AM-OR11-056</strain>
    </source>
</reference>
<name>A0A1J8QCK8_9AGAM</name>